<evidence type="ECO:0000313" key="2">
    <source>
        <dbReference type="EMBL" id="SDA76093.1"/>
    </source>
</evidence>
<keyword evidence="1" id="KW-1133">Transmembrane helix</keyword>
<dbReference type="AlphaFoldDB" id="A0A1G5Y082"/>
<feature type="transmembrane region" description="Helical" evidence="1">
    <location>
        <begin position="75"/>
        <end position="92"/>
    </location>
</feature>
<reference evidence="3" key="1">
    <citation type="submission" date="2016-10" db="EMBL/GenBank/DDBJ databases">
        <authorList>
            <person name="Varghese N."/>
            <person name="Submissions S."/>
        </authorList>
    </citation>
    <scope>NUCLEOTIDE SEQUENCE [LARGE SCALE GENOMIC DNA]</scope>
    <source>
        <strain evidence="3">DSM 22703</strain>
    </source>
</reference>
<keyword evidence="3" id="KW-1185">Reference proteome</keyword>
<dbReference type="Proteomes" id="UP000198756">
    <property type="component" value="Unassembled WGS sequence"/>
</dbReference>
<keyword evidence="1" id="KW-0472">Membrane</keyword>
<organism evidence="2 3">
    <name type="scientific">Algoriphagus alkaliphilus</name>
    <dbReference type="NCBI Taxonomy" id="279824"/>
    <lineage>
        <taxon>Bacteria</taxon>
        <taxon>Pseudomonadati</taxon>
        <taxon>Bacteroidota</taxon>
        <taxon>Cytophagia</taxon>
        <taxon>Cytophagales</taxon>
        <taxon>Cyclobacteriaceae</taxon>
        <taxon>Algoriphagus</taxon>
    </lineage>
</organism>
<keyword evidence="1" id="KW-0812">Transmembrane</keyword>
<feature type="transmembrane region" description="Helical" evidence="1">
    <location>
        <begin position="169"/>
        <end position="186"/>
    </location>
</feature>
<evidence type="ECO:0000313" key="3">
    <source>
        <dbReference type="Proteomes" id="UP000198756"/>
    </source>
</evidence>
<feature type="transmembrane region" description="Helical" evidence="1">
    <location>
        <begin position="51"/>
        <end position="68"/>
    </location>
</feature>
<dbReference type="STRING" id="279824.SAMN03080617_02137"/>
<evidence type="ECO:0000256" key="1">
    <source>
        <dbReference type="SAM" id="Phobius"/>
    </source>
</evidence>
<feature type="transmembrane region" description="Helical" evidence="1">
    <location>
        <begin position="98"/>
        <end position="115"/>
    </location>
</feature>
<evidence type="ECO:0008006" key="4">
    <source>
        <dbReference type="Google" id="ProtNLM"/>
    </source>
</evidence>
<gene>
    <name evidence="2" type="ORF">SAMN03080617_02137</name>
</gene>
<name>A0A1G5Y082_9BACT</name>
<proteinExistence type="predicted"/>
<protein>
    <recommendedName>
        <fullName evidence="4">DoxX protein</fullName>
    </recommendedName>
</protein>
<dbReference type="OrthoDB" id="940265at2"/>
<feature type="transmembrane region" description="Helical" evidence="1">
    <location>
        <begin position="146"/>
        <end position="163"/>
    </location>
</feature>
<dbReference type="RefSeq" id="WP_139183612.1">
    <property type="nucleotide sequence ID" value="NZ_FMXE01000013.1"/>
</dbReference>
<dbReference type="EMBL" id="FMXE01000013">
    <property type="protein sequence ID" value="SDA76093.1"/>
    <property type="molecule type" value="Genomic_DNA"/>
</dbReference>
<sequence length="198" mass="22462">MKKIFPQLTSIFLGFTFWGAGMVKLYAGHQFIGWIGPPWLVERLQEYELGLFAEFIAVSQITIGFMLLSTRFKLLGSIMMIPMILNILMVTVSQNWAGTPYVLAVLLLMNLYILWQYRDFFGPLVDEGKNGGNLNTRKEKSRQGHLVWLAGWSLQLISVPISFQNLTIAFSTAAIGLILAILSFKVDSRFTRKIETHP</sequence>
<accession>A0A1G5Y082</accession>